<protein>
    <submittedName>
        <fullName evidence="1">Uncharacterized protein</fullName>
    </submittedName>
</protein>
<reference evidence="1 2" key="1">
    <citation type="submission" date="2019-03" db="EMBL/GenBank/DDBJ databases">
        <title>Single cell metagenomics reveals metabolic interactions within the superorganism composed of flagellate Streblomastix strix and complex community of Bacteroidetes bacteria on its surface.</title>
        <authorList>
            <person name="Treitli S.C."/>
            <person name="Kolisko M."/>
            <person name="Husnik F."/>
            <person name="Keeling P."/>
            <person name="Hampl V."/>
        </authorList>
    </citation>
    <scope>NUCLEOTIDE SEQUENCE [LARGE SCALE GENOMIC DNA]</scope>
    <source>
        <strain evidence="1">ST1C</strain>
    </source>
</reference>
<organism evidence="1 2">
    <name type="scientific">Streblomastix strix</name>
    <dbReference type="NCBI Taxonomy" id="222440"/>
    <lineage>
        <taxon>Eukaryota</taxon>
        <taxon>Metamonada</taxon>
        <taxon>Preaxostyla</taxon>
        <taxon>Oxymonadida</taxon>
        <taxon>Streblomastigidae</taxon>
        <taxon>Streblomastix</taxon>
    </lineage>
</organism>
<proteinExistence type="predicted"/>
<gene>
    <name evidence="1" type="ORF">EZS28_040431</name>
</gene>
<evidence type="ECO:0000313" key="1">
    <source>
        <dbReference type="EMBL" id="KAA6364041.1"/>
    </source>
</evidence>
<dbReference type="Proteomes" id="UP000324800">
    <property type="component" value="Unassembled WGS sequence"/>
</dbReference>
<comment type="caution">
    <text evidence="1">The sequence shown here is derived from an EMBL/GenBank/DDBJ whole genome shotgun (WGS) entry which is preliminary data.</text>
</comment>
<dbReference type="AlphaFoldDB" id="A0A5J4U217"/>
<dbReference type="EMBL" id="SNRW01022135">
    <property type="protein sequence ID" value="KAA6364041.1"/>
    <property type="molecule type" value="Genomic_DNA"/>
</dbReference>
<name>A0A5J4U217_9EUKA</name>
<accession>A0A5J4U217</accession>
<sequence>MPPKIPTKFVQPALPFVQKTRSSSASNLNDDNKTEKLNIKDKDLVEILKTADVMSLQTEKQMIKDTDQVKLLKRTDEQQLIIDQKIDSEDKQLISEKEKRTREKIVKANEELTAVKYDYKVTGRAKEY</sequence>
<evidence type="ECO:0000313" key="2">
    <source>
        <dbReference type="Proteomes" id="UP000324800"/>
    </source>
</evidence>